<evidence type="ECO:0000256" key="1">
    <source>
        <dbReference type="SAM" id="MobiDB-lite"/>
    </source>
</evidence>
<organism evidence="3 4">
    <name type="scientific">Protopolystoma xenopodis</name>
    <dbReference type="NCBI Taxonomy" id="117903"/>
    <lineage>
        <taxon>Eukaryota</taxon>
        <taxon>Metazoa</taxon>
        <taxon>Spiralia</taxon>
        <taxon>Lophotrochozoa</taxon>
        <taxon>Platyhelminthes</taxon>
        <taxon>Monogenea</taxon>
        <taxon>Polyopisthocotylea</taxon>
        <taxon>Polystomatidea</taxon>
        <taxon>Polystomatidae</taxon>
        <taxon>Protopolystoma</taxon>
    </lineage>
</organism>
<sequence length="255" mass="27394">MERARSASGWGRRRHDDPPPGAGHGAEGQTALVSASSGAAKGDGRLVLVLLRPVRRRPGFGRRLGGSAAADDPADGRDSDVDAEPSTRRVVRRQCRQQPGCLAGLLALGLLVCLLLAAHHFLSPFTRLALTSQPGPAAALRPHHASVRTQLTPTATATPTPTAWLAAPLHALSLIDAVSSTSQPLLSACLRAGRAVSADLIRDQAARLNSVWINGWARRQELSLRRRMLAYAARFRKEMVSRPHFQAAKGYRRTL</sequence>
<keyword evidence="2" id="KW-0472">Membrane</keyword>
<proteinExistence type="predicted"/>
<gene>
    <name evidence="3" type="ORF">PXEA_LOCUS20451</name>
</gene>
<evidence type="ECO:0000313" key="3">
    <source>
        <dbReference type="EMBL" id="VEL27011.1"/>
    </source>
</evidence>
<keyword evidence="2" id="KW-1133">Transmembrane helix</keyword>
<comment type="caution">
    <text evidence="3">The sequence shown here is derived from an EMBL/GenBank/DDBJ whole genome shotgun (WGS) entry which is preliminary data.</text>
</comment>
<feature type="region of interest" description="Disordered" evidence="1">
    <location>
        <begin position="1"/>
        <end position="38"/>
    </location>
</feature>
<dbReference type="Proteomes" id="UP000784294">
    <property type="component" value="Unassembled WGS sequence"/>
</dbReference>
<reference evidence="3" key="1">
    <citation type="submission" date="2018-11" db="EMBL/GenBank/DDBJ databases">
        <authorList>
            <consortium name="Pathogen Informatics"/>
        </authorList>
    </citation>
    <scope>NUCLEOTIDE SEQUENCE</scope>
</reference>
<protein>
    <submittedName>
        <fullName evidence="3">Uncharacterized protein</fullName>
    </submittedName>
</protein>
<keyword evidence="2" id="KW-0812">Transmembrane</keyword>
<keyword evidence="4" id="KW-1185">Reference proteome</keyword>
<accession>A0A3S5A3W8</accession>
<feature type="compositionally biased region" description="Low complexity" evidence="1">
    <location>
        <begin position="1"/>
        <end position="10"/>
    </location>
</feature>
<dbReference type="EMBL" id="CAAALY010084264">
    <property type="protein sequence ID" value="VEL27011.1"/>
    <property type="molecule type" value="Genomic_DNA"/>
</dbReference>
<evidence type="ECO:0000256" key="2">
    <source>
        <dbReference type="SAM" id="Phobius"/>
    </source>
</evidence>
<feature type="region of interest" description="Disordered" evidence="1">
    <location>
        <begin position="60"/>
        <end position="87"/>
    </location>
</feature>
<dbReference type="AlphaFoldDB" id="A0A3S5A3W8"/>
<name>A0A3S5A3W8_9PLAT</name>
<feature type="transmembrane region" description="Helical" evidence="2">
    <location>
        <begin position="102"/>
        <end position="122"/>
    </location>
</feature>
<evidence type="ECO:0000313" key="4">
    <source>
        <dbReference type="Proteomes" id="UP000784294"/>
    </source>
</evidence>